<proteinExistence type="predicted"/>
<dbReference type="InterPro" id="IPR057253">
    <property type="entry name" value="CoiA-like_N"/>
</dbReference>
<evidence type="ECO:0000256" key="1">
    <source>
        <dbReference type="SAM" id="Coils"/>
    </source>
</evidence>
<gene>
    <name evidence="4" type="ORF">ACJDT4_09330</name>
</gene>
<dbReference type="Proteomes" id="UP001623592">
    <property type="component" value="Unassembled WGS sequence"/>
</dbReference>
<feature type="domain" description="Competence protein CoiA-like N-terminal" evidence="3">
    <location>
        <begin position="29"/>
        <end position="65"/>
    </location>
</feature>
<evidence type="ECO:0000313" key="5">
    <source>
        <dbReference type="Proteomes" id="UP001623592"/>
    </source>
</evidence>
<keyword evidence="1" id="KW-0175">Coiled coil</keyword>
<dbReference type="Pfam" id="PF25164">
    <property type="entry name" value="CoiA_N"/>
    <property type="match status" value="1"/>
</dbReference>
<keyword evidence="5" id="KW-1185">Reference proteome</keyword>
<feature type="coiled-coil region" evidence="1">
    <location>
        <begin position="258"/>
        <end position="302"/>
    </location>
</feature>
<protein>
    <submittedName>
        <fullName evidence="4">Competence protein CoiA family protein</fullName>
    </submittedName>
</protein>
<dbReference type="RefSeq" id="WP_406787286.1">
    <property type="nucleotide sequence ID" value="NZ_JBJIAA010000007.1"/>
</dbReference>
<dbReference type="Pfam" id="PF06054">
    <property type="entry name" value="CoiA_nuc"/>
    <property type="match status" value="1"/>
</dbReference>
<organism evidence="4 5">
    <name type="scientific">Clostridium neuense</name>
    <dbReference type="NCBI Taxonomy" id="1728934"/>
    <lineage>
        <taxon>Bacteria</taxon>
        <taxon>Bacillati</taxon>
        <taxon>Bacillota</taxon>
        <taxon>Clostridia</taxon>
        <taxon>Eubacteriales</taxon>
        <taxon>Clostridiaceae</taxon>
        <taxon>Clostridium</taxon>
    </lineage>
</organism>
<accession>A0ABW8TF71</accession>
<dbReference type="EMBL" id="JBJIAA010000007">
    <property type="protein sequence ID" value="MFL0250620.1"/>
    <property type="molecule type" value="Genomic_DNA"/>
</dbReference>
<evidence type="ECO:0000313" key="4">
    <source>
        <dbReference type="EMBL" id="MFL0250620.1"/>
    </source>
</evidence>
<name>A0ABW8TF71_9CLOT</name>
<dbReference type="InterPro" id="IPR010330">
    <property type="entry name" value="CoiA_nuc"/>
</dbReference>
<comment type="caution">
    <text evidence="4">The sequence shown here is derived from an EMBL/GenBank/DDBJ whole genome shotgun (WGS) entry which is preliminary data.</text>
</comment>
<reference evidence="4 5" key="1">
    <citation type="submission" date="2024-11" db="EMBL/GenBank/DDBJ databases">
        <authorList>
            <person name="Heng Y.C."/>
            <person name="Lim A.C.H."/>
            <person name="Lee J.K.Y."/>
            <person name="Kittelmann S."/>
        </authorList>
    </citation>
    <scope>NUCLEOTIDE SEQUENCE [LARGE SCALE GENOMIC DNA]</scope>
    <source>
        <strain evidence="4 5">WILCCON 0114</strain>
    </source>
</reference>
<evidence type="ECO:0000259" key="2">
    <source>
        <dbReference type="Pfam" id="PF06054"/>
    </source>
</evidence>
<evidence type="ECO:0000259" key="3">
    <source>
        <dbReference type="Pfam" id="PF25164"/>
    </source>
</evidence>
<feature type="domain" description="Competence protein CoiA nuclease-like" evidence="2">
    <location>
        <begin position="77"/>
        <end position="211"/>
    </location>
</feature>
<sequence length="409" mass="48784">MQKCRLNGEAVYAFKVMDENDVVNVEYEKMLRRASEQGELKCEDCGADIVFKFGDVKIPHFSHKNVLVGGGCSYSKESEEHIKGKKLLFDLMIKDYPDIKAEMRCRFSNGKWADLYFEFNDGQKLAIEFQRKLNSISYWEDKRKFYKSINVKDLWIASGKRDQFENILREYEFMFQHRLFLNDNSNKLLVLDVERKEFLIASKIIVSDKETNKIIMDKIFWRIYSLNDIKILPNGDIECEFDKEFKYEVDIFVQAYLEEKHRAEVKQELRRKEVEERNRKRIEEQQRRYNEEHERLSQFTDQAKNNYKKTNDFSKGGYGGKSYSWNGYKKKTNSSYSAYNRKNDDYYKDKVNKAILEYRYGMDNLVRILVNGGSTEYNTIKKMFEEKINKGDVRADRVFKEVMRLAGLD</sequence>